<comment type="caution">
    <text evidence="3">The sequence shown here is derived from an EMBL/GenBank/DDBJ whole genome shotgun (WGS) entry which is preliminary data.</text>
</comment>
<dbReference type="InterPro" id="IPR050695">
    <property type="entry name" value="N-acetylmuramoyl_amidase_3"/>
</dbReference>
<dbReference type="InterPro" id="IPR002508">
    <property type="entry name" value="MurNAc-LAA_cat"/>
</dbReference>
<sequence>MADCYDPGVLHSPSRRNVVRYVGVAVLVIGLASATTANAPKALSASLAGMAVFLDPGHNGGYDPSITRQVTNGRGGTKQCNTTGAATSDGYPEHALTWDVTLRIRDALDQMGARTQLSRDDDNSVGPCVDQRAALANAMHPNAIVSIHADGGPATGRGYHVNYSNPPLNDAQAGPAVRLSHAMRDSLAASGLQPATYIGSDGLYGRADLAGLNLAEYPAVLVELGNMKNGDDAAQMQSADGRAKYAAAVVDGIVAYLSGKGAGT</sequence>
<dbReference type="SMART" id="SM00646">
    <property type="entry name" value="Ami_3"/>
    <property type="match status" value="1"/>
</dbReference>
<dbReference type="SUPFAM" id="SSF53187">
    <property type="entry name" value="Zn-dependent exopeptidases"/>
    <property type="match status" value="1"/>
</dbReference>
<protein>
    <submittedName>
        <fullName evidence="3">N-acetylmuramoyl-L-alanine amidase</fullName>
    </submittedName>
</protein>
<dbReference type="EMBL" id="LZKJ01000028">
    <property type="protein sequence ID" value="OBI52150.1"/>
    <property type="molecule type" value="Genomic_DNA"/>
</dbReference>
<reference evidence="4" key="1">
    <citation type="submission" date="2016-06" db="EMBL/GenBank/DDBJ databases">
        <authorList>
            <person name="Sutton G."/>
            <person name="Brinkac L."/>
            <person name="Sanka R."/>
            <person name="Adams M."/>
            <person name="Lau E."/>
            <person name="Sam S."/>
            <person name="Sreng N."/>
            <person name="Him V."/>
            <person name="Kerleguer A."/>
            <person name="Cheng S."/>
        </authorList>
    </citation>
    <scope>NUCLEOTIDE SEQUENCE [LARGE SCALE GENOMIC DNA]</scope>
    <source>
        <strain evidence="4">E861</strain>
    </source>
</reference>
<proteinExistence type="predicted"/>
<dbReference type="AlphaFoldDB" id="A0A1A2ZPB3"/>
<dbReference type="GO" id="GO:0008745">
    <property type="term" value="F:N-acetylmuramoyl-L-alanine amidase activity"/>
    <property type="evidence" value="ECO:0007669"/>
    <property type="project" value="InterPro"/>
</dbReference>
<keyword evidence="1" id="KW-0378">Hydrolase</keyword>
<evidence type="ECO:0000313" key="3">
    <source>
        <dbReference type="EMBL" id="OBI52150.1"/>
    </source>
</evidence>
<dbReference type="Gene3D" id="3.40.630.40">
    <property type="entry name" value="Zn-dependent exopeptidases"/>
    <property type="match status" value="1"/>
</dbReference>
<dbReference type="PANTHER" id="PTHR30404:SF0">
    <property type="entry name" value="N-ACETYLMURAMOYL-L-ALANINE AMIDASE AMIC"/>
    <property type="match status" value="1"/>
</dbReference>
<accession>A0A1A2ZPB3</accession>
<feature type="domain" description="MurNAc-LAA" evidence="2">
    <location>
        <begin position="133"/>
        <end position="254"/>
    </location>
</feature>
<dbReference type="Pfam" id="PF01520">
    <property type="entry name" value="Amidase_3"/>
    <property type="match status" value="1"/>
</dbReference>
<name>A0A1A2ZPB3_9MYCO</name>
<evidence type="ECO:0000256" key="1">
    <source>
        <dbReference type="ARBA" id="ARBA00022801"/>
    </source>
</evidence>
<dbReference type="CDD" id="cd02696">
    <property type="entry name" value="MurNAc-LAA"/>
    <property type="match status" value="1"/>
</dbReference>
<dbReference type="PANTHER" id="PTHR30404">
    <property type="entry name" value="N-ACETYLMURAMOYL-L-ALANINE AMIDASE"/>
    <property type="match status" value="1"/>
</dbReference>
<dbReference type="GO" id="GO:0030288">
    <property type="term" value="C:outer membrane-bounded periplasmic space"/>
    <property type="evidence" value="ECO:0007669"/>
    <property type="project" value="TreeGrafter"/>
</dbReference>
<dbReference type="OrthoDB" id="3268878at2"/>
<dbReference type="Proteomes" id="UP000093592">
    <property type="component" value="Unassembled WGS sequence"/>
</dbReference>
<organism evidence="3 4">
    <name type="scientific">Mycobacterium kyorinense</name>
    <dbReference type="NCBI Taxonomy" id="487514"/>
    <lineage>
        <taxon>Bacteria</taxon>
        <taxon>Bacillati</taxon>
        <taxon>Actinomycetota</taxon>
        <taxon>Actinomycetes</taxon>
        <taxon>Mycobacteriales</taxon>
        <taxon>Mycobacteriaceae</taxon>
        <taxon>Mycobacterium</taxon>
    </lineage>
</organism>
<evidence type="ECO:0000313" key="4">
    <source>
        <dbReference type="Proteomes" id="UP000093592"/>
    </source>
</evidence>
<evidence type="ECO:0000259" key="2">
    <source>
        <dbReference type="SMART" id="SM00646"/>
    </source>
</evidence>
<dbReference type="GO" id="GO:0009253">
    <property type="term" value="P:peptidoglycan catabolic process"/>
    <property type="evidence" value="ECO:0007669"/>
    <property type="project" value="InterPro"/>
</dbReference>
<gene>
    <name evidence="3" type="ORF">A5707_12595</name>
</gene>
<dbReference type="NCBIfam" id="NF038140">
    <property type="entry name" value="amidase_Rv3717"/>
    <property type="match status" value="1"/>
</dbReference>